<comment type="caution">
    <text evidence="2">The sequence shown here is derived from an EMBL/GenBank/DDBJ whole genome shotgun (WGS) entry which is preliminary data.</text>
</comment>
<sequence>MILAVSYPAITRWEKRQLITSSSWDPKSEMQEAPRSNRGSGLSFFLFLFIYFFYF</sequence>
<dbReference type="GeneID" id="37070974"/>
<keyword evidence="1" id="KW-0812">Transmembrane</keyword>
<dbReference type="AlphaFoldDB" id="A0A317WX01"/>
<dbReference type="RefSeq" id="XP_025403316.1">
    <property type="nucleotide sequence ID" value="XM_025548737.1"/>
</dbReference>
<proteinExistence type="predicted"/>
<protein>
    <submittedName>
        <fullName evidence="2">Uncharacterized protein</fullName>
    </submittedName>
</protein>
<keyword evidence="3" id="KW-1185">Reference proteome</keyword>
<dbReference type="VEuPathDB" id="FungiDB:BO70DRAFT_80554"/>
<dbReference type="Proteomes" id="UP000247233">
    <property type="component" value="Unassembled WGS sequence"/>
</dbReference>
<evidence type="ECO:0000256" key="1">
    <source>
        <dbReference type="SAM" id="Phobius"/>
    </source>
</evidence>
<reference evidence="2 3" key="1">
    <citation type="submission" date="2016-12" db="EMBL/GenBank/DDBJ databases">
        <title>The genomes of Aspergillus section Nigri reveals drivers in fungal speciation.</title>
        <authorList>
            <consortium name="DOE Joint Genome Institute"/>
            <person name="Vesth T.C."/>
            <person name="Nybo J."/>
            <person name="Theobald S."/>
            <person name="Brandl J."/>
            <person name="Frisvad J.C."/>
            <person name="Nielsen K.F."/>
            <person name="Lyhne E.K."/>
            <person name="Kogle M.E."/>
            <person name="Kuo A."/>
            <person name="Riley R."/>
            <person name="Clum A."/>
            <person name="Nolan M."/>
            <person name="Lipzen A."/>
            <person name="Salamov A."/>
            <person name="Henrissat B."/>
            <person name="Wiebenga A."/>
            <person name="De Vries R.P."/>
            <person name="Grigoriev I.V."/>
            <person name="Mortensen U.H."/>
            <person name="Andersen M.R."/>
            <person name="Baker S.E."/>
        </authorList>
    </citation>
    <scope>NUCLEOTIDE SEQUENCE [LARGE SCALE GENOMIC DNA]</scope>
    <source>
        <strain evidence="2 3">CBS 117.55</strain>
    </source>
</reference>
<name>A0A317WX01_9EURO</name>
<organism evidence="2 3">
    <name type="scientific">Aspergillus heteromorphus CBS 117.55</name>
    <dbReference type="NCBI Taxonomy" id="1448321"/>
    <lineage>
        <taxon>Eukaryota</taxon>
        <taxon>Fungi</taxon>
        <taxon>Dikarya</taxon>
        <taxon>Ascomycota</taxon>
        <taxon>Pezizomycotina</taxon>
        <taxon>Eurotiomycetes</taxon>
        <taxon>Eurotiomycetidae</taxon>
        <taxon>Eurotiales</taxon>
        <taxon>Aspergillaceae</taxon>
        <taxon>Aspergillus</taxon>
        <taxon>Aspergillus subgen. Circumdati</taxon>
    </lineage>
</organism>
<evidence type="ECO:0000313" key="3">
    <source>
        <dbReference type="Proteomes" id="UP000247233"/>
    </source>
</evidence>
<keyword evidence="1" id="KW-0472">Membrane</keyword>
<accession>A0A317WX01</accession>
<gene>
    <name evidence="2" type="ORF">BO70DRAFT_80554</name>
</gene>
<evidence type="ECO:0000313" key="2">
    <source>
        <dbReference type="EMBL" id="PWY90873.1"/>
    </source>
</evidence>
<dbReference type="EMBL" id="MSFL01000002">
    <property type="protein sequence ID" value="PWY90873.1"/>
    <property type="molecule type" value="Genomic_DNA"/>
</dbReference>
<feature type="transmembrane region" description="Helical" evidence="1">
    <location>
        <begin position="37"/>
        <end position="54"/>
    </location>
</feature>
<keyword evidence="1" id="KW-1133">Transmembrane helix</keyword>